<dbReference type="AlphaFoldDB" id="A0A059KML2"/>
<dbReference type="SUPFAM" id="SSF52540">
    <property type="entry name" value="P-loop containing nucleoside triphosphate hydrolases"/>
    <property type="match status" value="1"/>
</dbReference>
<accession>A0A059KML2</accession>
<dbReference type="GO" id="GO:0005524">
    <property type="term" value="F:ATP binding"/>
    <property type="evidence" value="ECO:0007669"/>
    <property type="project" value="InterPro"/>
</dbReference>
<dbReference type="PANTHER" id="PTHR40396">
    <property type="entry name" value="ATPASE-LIKE PROTEIN"/>
    <property type="match status" value="1"/>
</dbReference>
<dbReference type="Proteomes" id="UP000026714">
    <property type="component" value="Unassembled WGS sequence"/>
</dbReference>
<name>A0A059KML2_9BURK</name>
<keyword evidence="3" id="KW-1185">Reference proteome</keyword>
<sequence>MDALAFVSAVVELGAIKALRQFRGFSQVHCYKLRKANARTFSFELQASIGHRRVSYVLKVHDMDSEPQVQELLEVDDQKRLERKKGNDPTLFTEDDGKEFTIEKFPADMSGLLFTKGEFGLYEFLTNVAVFRFDPLGAKEPDGSSADTTALHPNGHNVATMLATLEKDDDFRTQVLDWMNLLVPGMEQVRAEPDRLSGGTVIKFKEEGTRAHFPAHLISDGTIYALCIMTAVLSRAKTTGITLIEEPERGLHPKGIEALVDLMRQSAGVEHPVFVTTHSESLVRACHAEELWLMNKLDGKTVAKNAAKSSGDLGQINLDTAWLMNLFDGGLPW</sequence>
<evidence type="ECO:0000259" key="1">
    <source>
        <dbReference type="Pfam" id="PF13304"/>
    </source>
</evidence>
<dbReference type="PATRIC" id="fig|1286631.3.peg.1675"/>
<dbReference type="STRING" id="34103.SAMN05421778_12010"/>
<feature type="domain" description="ATPase AAA-type core" evidence="1">
    <location>
        <begin position="186"/>
        <end position="283"/>
    </location>
</feature>
<dbReference type="Pfam" id="PF13304">
    <property type="entry name" value="AAA_21"/>
    <property type="match status" value="1"/>
</dbReference>
<dbReference type="Gene3D" id="3.40.50.300">
    <property type="entry name" value="P-loop containing nucleotide triphosphate hydrolases"/>
    <property type="match status" value="1"/>
</dbReference>
<reference evidence="2 3" key="1">
    <citation type="journal article" date="2014" name="FEMS Microbiol. Ecol.">
        <title>Sphaerotilus natans encrusted with nanoball-shaped Fe(III) oxide minerals formed by nitrate-reducing mixotrophic Fe(II) oxidation.</title>
        <authorList>
            <person name="Park S."/>
            <person name="Kim D.H."/>
            <person name="Lee J.H."/>
            <person name="Hur H.G."/>
        </authorList>
    </citation>
    <scope>NUCLEOTIDE SEQUENCE [LARGE SCALE GENOMIC DNA]</scope>
    <source>
        <strain evidence="2 3">DSM 6575</strain>
    </source>
</reference>
<proteinExistence type="predicted"/>
<gene>
    <name evidence="2" type="ORF">X805_17030</name>
</gene>
<organism evidence="2 3">
    <name type="scientific">Sphaerotilus natans subsp. natans DSM 6575</name>
    <dbReference type="NCBI Taxonomy" id="1286631"/>
    <lineage>
        <taxon>Bacteria</taxon>
        <taxon>Pseudomonadati</taxon>
        <taxon>Pseudomonadota</taxon>
        <taxon>Betaproteobacteria</taxon>
        <taxon>Burkholderiales</taxon>
        <taxon>Sphaerotilaceae</taxon>
        <taxon>Sphaerotilus</taxon>
    </lineage>
</organism>
<evidence type="ECO:0000313" key="3">
    <source>
        <dbReference type="Proteomes" id="UP000026714"/>
    </source>
</evidence>
<protein>
    <submittedName>
        <fullName evidence="2">RecF/RecN/SMC N domain protein</fullName>
    </submittedName>
</protein>
<dbReference type="eggNOG" id="COG4637">
    <property type="taxonomic scope" value="Bacteria"/>
</dbReference>
<dbReference type="GO" id="GO:0016887">
    <property type="term" value="F:ATP hydrolysis activity"/>
    <property type="evidence" value="ECO:0007669"/>
    <property type="project" value="InterPro"/>
</dbReference>
<dbReference type="PANTHER" id="PTHR40396:SF1">
    <property type="entry name" value="ATPASE AAA-TYPE CORE DOMAIN-CONTAINING PROTEIN"/>
    <property type="match status" value="1"/>
</dbReference>
<dbReference type="EMBL" id="AZRA01000043">
    <property type="protein sequence ID" value="KDB52717.1"/>
    <property type="molecule type" value="Genomic_DNA"/>
</dbReference>
<evidence type="ECO:0000313" key="2">
    <source>
        <dbReference type="EMBL" id="KDB52717.1"/>
    </source>
</evidence>
<comment type="caution">
    <text evidence="2">The sequence shown here is derived from an EMBL/GenBank/DDBJ whole genome shotgun (WGS) entry which is preliminary data.</text>
</comment>
<dbReference type="InterPro" id="IPR003959">
    <property type="entry name" value="ATPase_AAA_core"/>
</dbReference>
<dbReference type="InterPro" id="IPR027417">
    <property type="entry name" value="P-loop_NTPase"/>
</dbReference>